<dbReference type="FunFam" id="1.25.70.10:FF:000001">
    <property type="entry name" value="Mitochondrial transcription termination factor-like"/>
    <property type="match status" value="1"/>
</dbReference>
<evidence type="ECO:0000313" key="4">
    <source>
        <dbReference type="EMBL" id="OAY53321.1"/>
    </source>
</evidence>
<keyword evidence="2" id="KW-0804">Transcription</keyword>
<dbReference type="GO" id="GO:0003676">
    <property type="term" value="F:nucleic acid binding"/>
    <property type="evidence" value="ECO:0007669"/>
    <property type="project" value="InterPro"/>
</dbReference>
<proteinExistence type="inferred from homology"/>
<evidence type="ECO:0000256" key="2">
    <source>
        <dbReference type="ARBA" id="ARBA00022472"/>
    </source>
</evidence>
<keyword evidence="2" id="KW-0805">Transcription regulation</keyword>
<dbReference type="EMBL" id="CM004390">
    <property type="protein sequence ID" value="OAY53321.1"/>
    <property type="molecule type" value="Genomic_DNA"/>
</dbReference>
<dbReference type="OrthoDB" id="637682at2759"/>
<evidence type="ECO:0000313" key="5">
    <source>
        <dbReference type="Proteomes" id="UP000091857"/>
    </source>
</evidence>
<dbReference type="PANTHER" id="PTHR13068:SF31">
    <property type="entry name" value="TRANSCRIPTION TERMINATION FACTOR MTERF2, CHLOROPLASTIC-LIKE"/>
    <property type="match status" value="1"/>
</dbReference>
<reference evidence="5" key="1">
    <citation type="journal article" date="2016" name="Nat. Biotechnol.">
        <title>Sequencing wild and cultivated cassava and related species reveals extensive interspecific hybridization and genetic diversity.</title>
        <authorList>
            <person name="Bredeson J.V."/>
            <person name="Lyons J.B."/>
            <person name="Prochnik S.E."/>
            <person name="Wu G.A."/>
            <person name="Ha C.M."/>
            <person name="Edsinger-Gonzales E."/>
            <person name="Grimwood J."/>
            <person name="Schmutz J."/>
            <person name="Rabbi I.Y."/>
            <person name="Egesi C."/>
            <person name="Nauluvula P."/>
            <person name="Lebot V."/>
            <person name="Ndunguru J."/>
            <person name="Mkamilo G."/>
            <person name="Bart R.S."/>
            <person name="Setter T.L."/>
            <person name="Gleadow R.M."/>
            <person name="Kulakow P."/>
            <person name="Ferguson M.E."/>
            <person name="Rounsley S."/>
            <person name="Rokhsar D.S."/>
        </authorList>
    </citation>
    <scope>NUCLEOTIDE SEQUENCE [LARGE SCALE GENOMIC DNA]</scope>
    <source>
        <strain evidence="5">cv. AM560-2</strain>
    </source>
</reference>
<dbReference type="GO" id="GO:0009507">
    <property type="term" value="C:chloroplast"/>
    <property type="evidence" value="ECO:0000318"/>
    <property type="project" value="GO_Central"/>
</dbReference>
<dbReference type="GO" id="GO:0009658">
    <property type="term" value="P:chloroplast organization"/>
    <property type="evidence" value="ECO:0000318"/>
    <property type="project" value="GO_Central"/>
</dbReference>
<keyword evidence="2" id="KW-0806">Transcription termination</keyword>
<comment type="caution">
    <text evidence="4">The sequence shown here is derived from an EMBL/GenBank/DDBJ whole genome shotgun (WGS) entry which is preliminary data.</text>
</comment>
<accession>A0A2C9W2Y6</accession>
<sequence length="372" mass="42658">MANTLIRNLLSQVQKRFLLASAIPFSSNPTWPTTTSSPSFKVQCLVNSSGIPLGSALLDSKKSQSVFEVFKAHNFSDAHVARLIEKRPAVLHCRVSKNLQPKFEYLVQNGFVGELLPELIVSNPTILRRALDAHIKPSFEFLRSYLCTNDKIVAAIKRCTWLLTFDLKGRMKPNIDFLIQEGVPPHILEYLIKSHPRTLMQKHDRIVYAVNVVKNLGIEPKSRSFVHSVRVMTSMSESTWKNKVELMKSFGWSEEQILSAFVREPLCLACSEEKIKNVMDFYMNTMKLEPNTIIVYPKFLMYAVDKRLRARHDVLKVLESKELIEGKRKIEWLLTITEKKFLKNYVNKYADEVPGLLEAYVGAKKAKKKRTA</sequence>
<comment type="similarity">
    <text evidence="1">Belongs to the mTERF family.</text>
</comment>
<dbReference type="GO" id="GO:0006353">
    <property type="term" value="P:DNA-templated transcription termination"/>
    <property type="evidence" value="ECO:0007669"/>
    <property type="project" value="UniProtKB-KW"/>
</dbReference>
<organism evidence="4 5">
    <name type="scientific">Manihot esculenta</name>
    <name type="common">Cassava</name>
    <name type="synonym">Jatropha manihot</name>
    <dbReference type="NCBI Taxonomy" id="3983"/>
    <lineage>
        <taxon>Eukaryota</taxon>
        <taxon>Viridiplantae</taxon>
        <taxon>Streptophyta</taxon>
        <taxon>Embryophyta</taxon>
        <taxon>Tracheophyta</taxon>
        <taxon>Spermatophyta</taxon>
        <taxon>Magnoliopsida</taxon>
        <taxon>eudicotyledons</taxon>
        <taxon>Gunneridae</taxon>
        <taxon>Pentapetalae</taxon>
        <taxon>rosids</taxon>
        <taxon>fabids</taxon>
        <taxon>Malpighiales</taxon>
        <taxon>Euphorbiaceae</taxon>
        <taxon>Crotonoideae</taxon>
        <taxon>Manihoteae</taxon>
        <taxon>Manihot</taxon>
    </lineage>
</organism>
<evidence type="ECO:0000256" key="1">
    <source>
        <dbReference type="ARBA" id="ARBA00007692"/>
    </source>
</evidence>
<dbReference type="InterPro" id="IPR038538">
    <property type="entry name" value="MTERF_sf"/>
</dbReference>
<dbReference type="AlphaFoldDB" id="A0A2C9W2Y6"/>
<keyword evidence="5" id="KW-1185">Reference proteome</keyword>
<dbReference type="Pfam" id="PF02536">
    <property type="entry name" value="mTERF"/>
    <property type="match status" value="1"/>
</dbReference>
<dbReference type="Gramene" id="Manes.04G154300.1.v8.1">
    <property type="protein sequence ID" value="Manes.04G154300.1.v8.1.CDS.1"/>
    <property type="gene ID" value="Manes.04G154300.v8.1"/>
</dbReference>
<protein>
    <submittedName>
        <fullName evidence="4">Uncharacterized protein</fullName>
    </submittedName>
</protein>
<evidence type="ECO:0000256" key="3">
    <source>
        <dbReference type="ARBA" id="ARBA00022946"/>
    </source>
</evidence>
<keyword evidence="3" id="KW-0809">Transit peptide</keyword>
<dbReference type="STRING" id="3983.A0A2C9W2Y6"/>
<dbReference type="PANTHER" id="PTHR13068">
    <property type="entry name" value="CGI-12 PROTEIN-RELATED"/>
    <property type="match status" value="1"/>
</dbReference>
<dbReference type="Gene3D" id="1.25.70.10">
    <property type="entry name" value="Transcription termination factor 3, mitochondrial"/>
    <property type="match status" value="1"/>
</dbReference>
<name>A0A2C9W2Y6_MANES</name>
<dbReference type="Proteomes" id="UP000091857">
    <property type="component" value="Chromosome 4"/>
</dbReference>
<dbReference type="SMART" id="SM00733">
    <property type="entry name" value="Mterf"/>
    <property type="match status" value="7"/>
</dbReference>
<gene>
    <name evidence="4" type="ORF">MANES_04G154300v8</name>
</gene>
<dbReference type="InterPro" id="IPR003690">
    <property type="entry name" value="MTERF"/>
</dbReference>